<dbReference type="OrthoDB" id="2905268at2759"/>
<gene>
    <name evidence="2" type="ORF">D9758_006797</name>
</gene>
<feature type="transmembrane region" description="Helical" evidence="1">
    <location>
        <begin position="102"/>
        <end position="129"/>
    </location>
</feature>
<feature type="transmembrane region" description="Helical" evidence="1">
    <location>
        <begin position="182"/>
        <end position="204"/>
    </location>
</feature>
<organism evidence="2 3">
    <name type="scientific">Tetrapyrgos nigripes</name>
    <dbReference type="NCBI Taxonomy" id="182062"/>
    <lineage>
        <taxon>Eukaryota</taxon>
        <taxon>Fungi</taxon>
        <taxon>Dikarya</taxon>
        <taxon>Basidiomycota</taxon>
        <taxon>Agaricomycotina</taxon>
        <taxon>Agaricomycetes</taxon>
        <taxon>Agaricomycetidae</taxon>
        <taxon>Agaricales</taxon>
        <taxon>Marasmiineae</taxon>
        <taxon>Marasmiaceae</taxon>
        <taxon>Tetrapyrgos</taxon>
    </lineage>
</organism>
<keyword evidence="1" id="KW-0472">Membrane</keyword>
<feature type="transmembrane region" description="Helical" evidence="1">
    <location>
        <begin position="59"/>
        <end position="82"/>
    </location>
</feature>
<sequence>MPPALDHSFAPPNVDLWLERSLLNGIVLADVAYGILFSIAVQCIWGLVDVYRRTGTVKWWVAIYISGMTVLATVAIGMQNLFNQWCFIDFRDYPGGPYVFNIDFYATPVNVAAFSIYTIMAWIADGLVLYRFFVIYNHNRVALVIPAIVWLGGVASGILLLVSVTHSDNSFFSEQSVNIGTAFWSISMGLNIILTVLIVVRLLLSRYRVRNTIGPRYGQNYISIISMLIESAALYSIWALVFLITYARGSAAQNILLPPLGQIQAIAPLLILTRVIGGRALGTSVGPSYSNNYFRSSGPGTTTATTTSTAETRVEIPLKRFTAQSSPSSASGILIQKENLESVV</sequence>
<feature type="transmembrane region" description="Helical" evidence="1">
    <location>
        <begin position="224"/>
        <end position="247"/>
    </location>
</feature>
<comment type="caution">
    <text evidence="2">The sequence shown here is derived from an EMBL/GenBank/DDBJ whole genome shotgun (WGS) entry which is preliminary data.</text>
</comment>
<evidence type="ECO:0000256" key="1">
    <source>
        <dbReference type="SAM" id="Phobius"/>
    </source>
</evidence>
<name>A0A8H5CX95_9AGAR</name>
<dbReference type="EMBL" id="JAACJM010000085">
    <property type="protein sequence ID" value="KAF5348728.1"/>
    <property type="molecule type" value="Genomic_DNA"/>
</dbReference>
<proteinExistence type="predicted"/>
<evidence type="ECO:0000313" key="2">
    <source>
        <dbReference type="EMBL" id="KAF5348728.1"/>
    </source>
</evidence>
<keyword evidence="1" id="KW-0812">Transmembrane</keyword>
<dbReference type="Proteomes" id="UP000559256">
    <property type="component" value="Unassembled WGS sequence"/>
</dbReference>
<feature type="transmembrane region" description="Helical" evidence="1">
    <location>
        <begin position="141"/>
        <end position="162"/>
    </location>
</feature>
<keyword evidence="1" id="KW-1133">Transmembrane helix</keyword>
<protein>
    <submittedName>
        <fullName evidence="2">Uncharacterized protein</fullName>
    </submittedName>
</protein>
<dbReference type="AlphaFoldDB" id="A0A8H5CX95"/>
<feature type="transmembrane region" description="Helical" evidence="1">
    <location>
        <begin position="22"/>
        <end position="47"/>
    </location>
</feature>
<evidence type="ECO:0000313" key="3">
    <source>
        <dbReference type="Proteomes" id="UP000559256"/>
    </source>
</evidence>
<keyword evidence="3" id="KW-1185">Reference proteome</keyword>
<reference evidence="2 3" key="1">
    <citation type="journal article" date="2020" name="ISME J.">
        <title>Uncovering the hidden diversity of litter-decomposition mechanisms in mushroom-forming fungi.</title>
        <authorList>
            <person name="Floudas D."/>
            <person name="Bentzer J."/>
            <person name="Ahren D."/>
            <person name="Johansson T."/>
            <person name="Persson P."/>
            <person name="Tunlid A."/>
        </authorList>
    </citation>
    <scope>NUCLEOTIDE SEQUENCE [LARGE SCALE GENOMIC DNA]</scope>
    <source>
        <strain evidence="2 3">CBS 291.85</strain>
    </source>
</reference>
<accession>A0A8H5CX95</accession>